<gene>
    <name evidence="1" type="ORF">BRAFLDRAFT_76065</name>
</gene>
<accession>C3YPE4</accession>
<sequence length="131" mass="14874">MVTLWKAPDTQDNLLLSPLDKGSMRRRQVKHHRKDTSREFAMLTQTLSKPDEAMDMEAWLIVLSSVVLQQRIKFMEVTQLSLVMQGSPIISTHRSLMRTRAGLVMQSLGMTSTHASLNRVIQSLSPTRSLI</sequence>
<organism>
    <name type="scientific">Branchiostoma floridae</name>
    <name type="common">Florida lancelet</name>
    <name type="synonym">Amphioxus</name>
    <dbReference type="NCBI Taxonomy" id="7739"/>
    <lineage>
        <taxon>Eukaryota</taxon>
        <taxon>Metazoa</taxon>
        <taxon>Chordata</taxon>
        <taxon>Cephalochordata</taxon>
        <taxon>Leptocardii</taxon>
        <taxon>Amphioxiformes</taxon>
        <taxon>Branchiostomatidae</taxon>
        <taxon>Branchiostoma</taxon>
    </lineage>
</organism>
<dbReference type="AlphaFoldDB" id="C3YPE4"/>
<proteinExistence type="predicted"/>
<evidence type="ECO:0000313" key="1">
    <source>
        <dbReference type="EMBL" id="EEN57728.1"/>
    </source>
</evidence>
<dbReference type="InParanoid" id="C3YPE4"/>
<dbReference type="EMBL" id="GG666538">
    <property type="protein sequence ID" value="EEN57728.1"/>
    <property type="molecule type" value="Genomic_DNA"/>
</dbReference>
<name>C3YPE4_BRAFL</name>
<reference evidence="1" key="1">
    <citation type="journal article" date="2008" name="Nature">
        <title>The amphioxus genome and the evolution of the chordate karyotype.</title>
        <authorList>
            <consortium name="US DOE Joint Genome Institute (JGI-PGF)"/>
            <person name="Putnam N.H."/>
            <person name="Butts T."/>
            <person name="Ferrier D.E.K."/>
            <person name="Furlong R.F."/>
            <person name="Hellsten U."/>
            <person name="Kawashima T."/>
            <person name="Robinson-Rechavi M."/>
            <person name="Shoguchi E."/>
            <person name="Terry A."/>
            <person name="Yu J.-K."/>
            <person name="Benito-Gutierrez E.L."/>
            <person name="Dubchak I."/>
            <person name="Garcia-Fernandez J."/>
            <person name="Gibson-Brown J.J."/>
            <person name="Grigoriev I.V."/>
            <person name="Horton A.C."/>
            <person name="de Jong P.J."/>
            <person name="Jurka J."/>
            <person name="Kapitonov V.V."/>
            <person name="Kohara Y."/>
            <person name="Kuroki Y."/>
            <person name="Lindquist E."/>
            <person name="Lucas S."/>
            <person name="Osoegawa K."/>
            <person name="Pennacchio L.A."/>
            <person name="Salamov A.A."/>
            <person name="Satou Y."/>
            <person name="Sauka-Spengler T."/>
            <person name="Schmutz J."/>
            <person name="Shin-I T."/>
            <person name="Toyoda A."/>
            <person name="Bronner-Fraser M."/>
            <person name="Fujiyama A."/>
            <person name="Holland L.Z."/>
            <person name="Holland P.W.H."/>
            <person name="Satoh N."/>
            <person name="Rokhsar D.S."/>
        </authorList>
    </citation>
    <scope>NUCLEOTIDE SEQUENCE [LARGE SCALE GENOMIC DNA]</scope>
    <source>
        <strain evidence="1">S238N-H82</strain>
        <tissue evidence="1">Testes</tissue>
    </source>
</reference>
<protein>
    <submittedName>
        <fullName evidence="1">Uncharacterized protein</fullName>
    </submittedName>
</protein>